<organism evidence="1 2">
    <name type="scientific">Streblomastix strix</name>
    <dbReference type="NCBI Taxonomy" id="222440"/>
    <lineage>
        <taxon>Eukaryota</taxon>
        <taxon>Metamonada</taxon>
        <taxon>Preaxostyla</taxon>
        <taxon>Oxymonadida</taxon>
        <taxon>Streblomastigidae</taxon>
        <taxon>Streblomastix</taxon>
    </lineage>
</organism>
<comment type="caution">
    <text evidence="1">The sequence shown here is derived from an EMBL/GenBank/DDBJ whole genome shotgun (WGS) entry which is preliminary data.</text>
</comment>
<accession>A0A5J4UKN5</accession>
<gene>
    <name evidence="1" type="ORF">EZS28_033267</name>
</gene>
<feature type="non-terminal residue" evidence="1">
    <location>
        <position position="1"/>
    </location>
</feature>
<proteinExistence type="predicted"/>
<evidence type="ECO:0000313" key="1">
    <source>
        <dbReference type="EMBL" id="KAA6371206.1"/>
    </source>
</evidence>
<evidence type="ECO:0000313" key="2">
    <source>
        <dbReference type="Proteomes" id="UP000324800"/>
    </source>
</evidence>
<reference evidence="1 2" key="1">
    <citation type="submission" date="2019-03" db="EMBL/GenBank/DDBJ databases">
        <title>Single cell metagenomics reveals metabolic interactions within the superorganism composed of flagellate Streblomastix strix and complex community of Bacteroidetes bacteria on its surface.</title>
        <authorList>
            <person name="Treitli S.C."/>
            <person name="Kolisko M."/>
            <person name="Husnik F."/>
            <person name="Keeling P."/>
            <person name="Hampl V."/>
        </authorList>
    </citation>
    <scope>NUCLEOTIDE SEQUENCE [LARGE SCALE GENOMIC DNA]</scope>
    <source>
        <strain evidence="1">ST1C</strain>
    </source>
</reference>
<sequence length="120" mass="14538">DHMNRQNEEQDEKQRLREIEYLDLLRQKQKMDDDDNNKHAVGAMDAIVQNMEQEEDPEEALRLRAIQEEEERRRKEIENELLIRGQLHKLDRLFNIDRYISFRSLVDTLSHDNGVIKRII</sequence>
<name>A0A5J4UKN5_9EUKA</name>
<dbReference type="Proteomes" id="UP000324800">
    <property type="component" value="Unassembled WGS sequence"/>
</dbReference>
<dbReference type="EMBL" id="SNRW01014681">
    <property type="protein sequence ID" value="KAA6371206.1"/>
    <property type="molecule type" value="Genomic_DNA"/>
</dbReference>
<protein>
    <submittedName>
        <fullName evidence="1">Uncharacterized protein</fullName>
    </submittedName>
</protein>
<dbReference type="AlphaFoldDB" id="A0A5J4UKN5"/>